<dbReference type="PANTHER" id="PTHR33365:SF12">
    <property type="entry name" value="TAT PATHWAY SIGNAL SEQUENCE"/>
    <property type="match status" value="1"/>
</dbReference>
<proteinExistence type="inferred from homology"/>
<dbReference type="AlphaFoldDB" id="A0A1Y1ZNR5"/>
<dbReference type="OrthoDB" id="3687641at2759"/>
<accession>A0A1Y1ZNR5</accession>
<gene>
    <name evidence="2" type="ORF">BCR34DRAFT_483441</name>
</gene>
<reference evidence="2 3" key="1">
    <citation type="submission" date="2016-07" db="EMBL/GenBank/DDBJ databases">
        <title>Pervasive Adenine N6-methylation of Active Genes in Fungi.</title>
        <authorList>
            <consortium name="DOE Joint Genome Institute"/>
            <person name="Mondo S.J."/>
            <person name="Dannebaum R.O."/>
            <person name="Kuo R.C."/>
            <person name="Labutti K."/>
            <person name="Haridas S."/>
            <person name="Kuo A."/>
            <person name="Salamov A."/>
            <person name="Ahrendt S.R."/>
            <person name="Lipzen A."/>
            <person name="Sullivan W."/>
            <person name="Andreopoulos W.B."/>
            <person name="Clum A."/>
            <person name="Lindquist E."/>
            <person name="Daum C."/>
            <person name="Ramamoorthy G.K."/>
            <person name="Gryganskyi A."/>
            <person name="Culley D."/>
            <person name="Magnuson J.K."/>
            <person name="James T.Y."/>
            <person name="O'Malley M.A."/>
            <person name="Stajich J.E."/>
            <person name="Spatafora J.W."/>
            <person name="Visel A."/>
            <person name="Grigoriev I.V."/>
        </authorList>
    </citation>
    <scope>NUCLEOTIDE SEQUENCE [LARGE SCALE GENOMIC DNA]</scope>
    <source>
        <strain evidence="2 3">CBS 115471</strain>
    </source>
</reference>
<feature type="non-terminal residue" evidence="2">
    <location>
        <position position="1"/>
    </location>
</feature>
<protein>
    <submittedName>
        <fullName evidence="2">Uncharacterized protein</fullName>
    </submittedName>
</protein>
<evidence type="ECO:0000313" key="2">
    <source>
        <dbReference type="EMBL" id="ORY11868.1"/>
    </source>
</evidence>
<dbReference type="EMBL" id="MCFA01000056">
    <property type="protein sequence ID" value="ORY11868.1"/>
    <property type="molecule type" value="Genomic_DNA"/>
</dbReference>
<dbReference type="GO" id="GO:0043386">
    <property type="term" value="P:mycotoxin biosynthetic process"/>
    <property type="evidence" value="ECO:0007669"/>
    <property type="project" value="InterPro"/>
</dbReference>
<comment type="similarity">
    <text evidence="1">Belongs to the ustYa family.</text>
</comment>
<keyword evidence="3" id="KW-1185">Reference proteome</keyword>
<dbReference type="InterPro" id="IPR021765">
    <property type="entry name" value="UstYa-like"/>
</dbReference>
<dbReference type="PANTHER" id="PTHR33365">
    <property type="entry name" value="YALI0B05434P"/>
    <property type="match status" value="1"/>
</dbReference>
<evidence type="ECO:0000256" key="1">
    <source>
        <dbReference type="ARBA" id="ARBA00035112"/>
    </source>
</evidence>
<dbReference type="STRING" id="1231657.A0A1Y1ZNR5"/>
<name>A0A1Y1ZNR5_9PLEO</name>
<evidence type="ECO:0000313" key="3">
    <source>
        <dbReference type="Proteomes" id="UP000193144"/>
    </source>
</evidence>
<dbReference type="Proteomes" id="UP000193144">
    <property type="component" value="Unassembled WGS sequence"/>
</dbReference>
<organism evidence="2 3">
    <name type="scientific">Clohesyomyces aquaticus</name>
    <dbReference type="NCBI Taxonomy" id="1231657"/>
    <lineage>
        <taxon>Eukaryota</taxon>
        <taxon>Fungi</taxon>
        <taxon>Dikarya</taxon>
        <taxon>Ascomycota</taxon>
        <taxon>Pezizomycotina</taxon>
        <taxon>Dothideomycetes</taxon>
        <taxon>Pleosporomycetidae</taxon>
        <taxon>Pleosporales</taxon>
        <taxon>Lindgomycetaceae</taxon>
        <taxon>Clohesyomyces</taxon>
    </lineage>
</organism>
<dbReference type="Pfam" id="PF11807">
    <property type="entry name" value="UstYa"/>
    <property type="match status" value="1"/>
</dbReference>
<sequence>FFRDTTYPLPSPSPSQPVDLDEYHAHLDHCADMLGQRFMCDADAGLIKYNWLSGHHSPHPNFNTLHRCRDYGRLFHAARRYA</sequence>
<comment type="caution">
    <text evidence="2">The sequence shown here is derived from an EMBL/GenBank/DDBJ whole genome shotgun (WGS) entry which is preliminary data.</text>
</comment>